<dbReference type="AlphaFoldDB" id="A0A167LZJ4"/>
<comment type="caution">
    <text evidence="1">The sequence shown here is derived from an EMBL/GenBank/DDBJ whole genome shotgun (WGS) entry which is preliminary data.</text>
</comment>
<organism evidence="1 2">
    <name type="scientific">Cordyceps fumosorosea (strain ARSEF 2679)</name>
    <name type="common">Isaria fumosorosea</name>
    <dbReference type="NCBI Taxonomy" id="1081104"/>
    <lineage>
        <taxon>Eukaryota</taxon>
        <taxon>Fungi</taxon>
        <taxon>Dikarya</taxon>
        <taxon>Ascomycota</taxon>
        <taxon>Pezizomycotina</taxon>
        <taxon>Sordariomycetes</taxon>
        <taxon>Hypocreomycetidae</taxon>
        <taxon>Hypocreales</taxon>
        <taxon>Cordycipitaceae</taxon>
        <taxon>Cordyceps</taxon>
    </lineage>
</organism>
<gene>
    <name evidence="1" type="ORF">ISF_08665</name>
</gene>
<dbReference type="EMBL" id="AZHB01000033">
    <property type="protein sequence ID" value="OAA53726.1"/>
    <property type="molecule type" value="Genomic_DNA"/>
</dbReference>
<keyword evidence="2" id="KW-1185">Reference proteome</keyword>
<protein>
    <recommendedName>
        <fullName evidence="3">Protein kinase-like domain protein</fullName>
    </recommendedName>
</protein>
<name>A0A167LZJ4_CORFA</name>
<dbReference type="RefSeq" id="XP_018700594.1">
    <property type="nucleotide sequence ID" value="XM_018852268.1"/>
</dbReference>
<dbReference type="GeneID" id="30024957"/>
<sequence length="312" mass="34301">MSSAKIFIHELLNPADEQLAELTPAAVEAEGRNNSETEEKLTFPLGHLMVRPLMETLWTGDLKCNPGGPPANETALGMETRELLRKKGWQEMEFIQTDPLTKAESSHHLLVRMLGDLSLVAACMLIDKHRVYNNLQAQRRGLLGKTQELTGVPGVVMIASADRSMSRLDQAGMDPRKRCSALGIAMFDRVGRRGGARTLRQALDEYRAVDGGTSEARRKEGEGWKAAWGEALEIEVAFLHREGMAWADVSSDNVMVQGDELWIYHFGTRVAFSGSQDTGMKGDDPEHLDDLLCTELRSSEGRPSPGLEGASG</sequence>
<proteinExistence type="predicted"/>
<accession>A0A167LZJ4</accession>
<evidence type="ECO:0008006" key="3">
    <source>
        <dbReference type="Google" id="ProtNLM"/>
    </source>
</evidence>
<dbReference type="Proteomes" id="UP000076744">
    <property type="component" value="Unassembled WGS sequence"/>
</dbReference>
<reference evidence="1 2" key="1">
    <citation type="journal article" date="2016" name="Genome Biol. Evol.">
        <title>Divergent and convergent evolution of fungal pathogenicity.</title>
        <authorList>
            <person name="Shang Y."/>
            <person name="Xiao G."/>
            <person name="Zheng P."/>
            <person name="Cen K."/>
            <person name="Zhan S."/>
            <person name="Wang C."/>
        </authorList>
    </citation>
    <scope>NUCLEOTIDE SEQUENCE [LARGE SCALE GENOMIC DNA]</scope>
    <source>
        <strain evidence="1 2">ARSEF 2679</strain>
    </source>
</reference>
<evidence type="ECO:0000313" key="1">
    <source>
        <dbReference type="EMBL" id="OAA53726.1"/>
    </source>
</evidence>
<evidence type="ECO:0000313" key="2">
    <source>
        <dbReference type="Proteomes" id="UP000076744"/>
    </source>
</evidence>